<dbReference type="EMBL" id="AJWZ01010198">
    <property type="protein sequence ID" value="EKC49164.1"/>
    <property type="molecule type" value="Genomic_DNA"/>
</dbReference>
<evidence type="ECO:0000313" key="1">
    <source>
        <dbReference type="EMBL" id="EKC49164.1"/>
    </source>
</evidence>
<organism evidence="1">
    <name type="scientific">human gut metagenome</name>
    <dbReference type="NCBI Taxonomy" id="408170"/>
    <lineage>
        <taxon>unclassified sequences</taxon>
        <taxon>metagenomes</taxon>
        <taxon>organismal metagenomes</taxon>
    </lineage>
</organism>
<protein>
    <submittedName>
        <fullName evidence="1">Uncharacterized protein</fullName>
    </submittedName>
</protein>
<name>K1S1D0_9ZZZZ</name>
<comment type="caution">
    <text evidence="1">The sequence shown here is derived from an EMBL/GenBank/DDBJ whole genome shotgun (WGS) entry which is preliminary data.</text>
</comment>
<dbReference type="SUPFAM" id="SSF50978">
    <property type="entry name" value="WD40 repeat-like"/>
    <property type="match status" value="1"/>
</dbReference>
<feature type="non-terminal residue" evidence="1">
    <location>
        <position position="87"/>
    </location>
</feature>
<reference evidence="1" key="1">
    <citation type="journal article" date="2013" name="Environ. Microbiol.">
        <title>Microbiota from the distal guts of lean and obese adolescents exhibit partial functional redundancy besides clear differences in community structure.</title>
        <authorList>
            <person name="Ferrer M."/>
            <person name="Ruiz A."/>
            <person name="Lanza F."/>
            <person name="Haange S.B."/>
            <person name="Oberbach A."/>
            <person name="Till H."/>
            <person name="Bargiela R."/>
            <person name="Campoy C."/>
            <person name="Segura M.T."/>
            <person name="Richter M."/>
            <person name="von Bergen M."/>
            <person name="Seifert J."/>
            <person name="Suarez A."/>
        </authorList>
    </citation>
    <scope>NUCLEOTIDE SEQUENCE</scope>
</reference>
<accession>K1S1D0</accession>
<sequence length="87" mass="9961">MRRFWSFYQNESYQVGCSGRTVYIYDKAGNELAKFRDIPYAYTAAFMPGKNIIAVKSTEGRLGFYDLDSLCLLKRITITRIGAQDEG</sequence>
<dbReference type="AlphaFoldDB" id="K1S1D0"/>
<proteinExistence type="predicted"/>
<gene>
    <name evidence="1" type="ORF">OBE_14786</name>
</gene>
<dbReference type="InterPro" id="IPR036322">
    <property type="entry name" value="WD40_repeat_dom_sf"/>
</dbReference>